<name>A0ABS8MKC4_9FLAO</name>
<dbReference type="RefSeq" id="WP_230039678.1">
    <property type="nucleotide sequence ID" value="NZ_JAJJMM010000001.1"/>
</dbReference>
<dbReference type="EMBL" id="JAJJMM010000001">
    <property type="protein sequence ID" value="MCC9065950.1"/>
    <property type="molecule type" value="Genomic_DNA"/>
</dbReference>
<proteinExistence type="predicted"/>
<sequence length="229" mass="24797">MGGDSERASSSYWNSKIRSTISKQTGYSQSSFKYVDGDQGFSASTRIKAGLIKGKADAASIYARMKKTMKGGKITEQIQFITHSRGSAFGKGYMDGVSAEIANLAKKEGIEFAYGAGNIIEYSVNLAPHQSNSIDYKDNGSKNVNISHVGDYLSGDDGTGNVVNVESAETNAFDQHGNSTYNNELNFILNVLNNNKKKSNLLNEVKAAYNKYNKDAGKRDRPVITSGSN</sequence>
<reference evidence="1" key="1">
    <citation type="submission" date="2021-11" db="EMBL/GenBank/DDBJ databases">
        <title>Description of novel Flavobacterium species.</title>
        <authorList>
            <person name="Saticioglu I.B."/>
            <person name="Ay H."/>
            <person name="Altun S."/>
            <person name="Duman M."/>
        </authorList>
    </citation>
    <scope>NUCLEOTIDE SEQUENCE</scope>
    <source>
        <strain evidence="1">F-30</strain>
    </source>
</reference>
<comment type="caution">
    <text evidence="1">The sequence shown here is derived from an EMBL/GenBank/DDBJ whole genome shotgun (WGS) entry which is preliminary data.</text>
</comment>
<dbReference type="Proteomes" id="UP001430679">
    <property type="component" value="Unassembled WGS sequence"/>
</dbReference>
<keyword evidence="2" id="KW-1185">Reference proteome</keyword>
<gene>
    <name evidence="1" type="ORF">LNP81_23395</name>
</gene>
<accession>A0ABS8MKC4</accession>
<evidence type="ECO:0000313" key="1">
    <source>
        <dbReference type="EMBL" id="MCC9065950.1"/>
    </source>
</evidence>
<evidence type="ECO:0000313" key="2">
    <source>
        <dbReference type="Proteomes" id="UP001430679"/>
    </source>
</evidence>
<organism evidence="1 2">
    <name type="scientific">Flavobacterium piscisymbiosum</name>
    <dbReference type="NCBI Taxonomy" id="2893753"/>
    <lineage>
        <taxon>Bacteria</taxon>
        <taxon>Pseudomonadati</taxon>
        <taxon>Bacteroidota</taxon>
        <taxon>Flavobacteriia</taxon>
        <taxon>Flavobacteriales</taxon>
        <taxon>Flavobacteriaceae</taxon>
        <taxon>Flavobacterium</taxon>
    </lineage>
</organism>
<protein>
    <submittedName>
        <fullName evidence="1">Uncharacterized protein</fullName>
    </submittedName>
</protein>